<dbReference type="GO" id="GO:0016279">
    <property type="term" value="F:protein-lysine N-methyltransferase activity"/>
    <property type="evidence" value="ECO:0007669"/>
    <property type="project" value="InterPro"/>
</dbReference>
<dbReference type="InterPro" id="IPR029063">
    <property type="entry name" value="SAM-dependent_MTases_sf"/>
</dbReference>
<evidence type="ECO:0000256" key="4">
    <source>
        <dbReference type="ARBA" id="ARBA00022691"/>
    </source>
</evidence>
<reference evidence="6" key="2">
    <citation type="submission" date="2025-09" db="UniProtKB">
        <authorList>
            <consortium name="Ensembl"/>
        </authorList>
    </citation>
    <scope>IDENTIFICATION</scope>
</reference>
<sequence>TATHDRAQLRTTAQSRAQGQQAVPLPPAPHTKPRWRRGAQPQSRPVPRCGQPPGPLPGRWRGGERRRRKAGGGATPSGGHGAGGTGGTGVGAARWGGAGRAGAAGAGGGQRGGRLGHLGRRVDARLPPGPPAAPGTAAAGPPPPSPVPPPKPAGTPGPDDPPLPQVPYQPSGPQQVANALELLRGRTGKTVDLGSGDGRLVVEAYKQGLRPAVGYELNPWLLCLSNYRAWKAGYHGKVSFLKKDLWKVNLSDCYNVIVFLAPSVKPPLATKLLAELPDEARVVAGRFPFPSWTPASTLGQGLEQVWAYDMKEVRRAAQSRAEGSPV</sequence>
<evidence type="ECO:0000256" key="2">
    <source>
        <dbReference type="ARBA" id="ARBA00022603"/>
    </source>
</evidence>
<protein>
    <submittedName>
        <fullName evidence="6">Adenine nucleotide translocase lysine methyltransferase</fullName>
    </submittedName>
</protein>
<dbReference type="GO" id="GO:0005739">
    <property type="term" value="C:mitochondrion"/>
    <property type="evidence" value="ECO:0007669"/>
    <property type="project" value="TreeGrafter"/>
</dbReference>
<dbReference type="GO" id="GO:0032259">
    <property type="term" value="P:methylation"/>
    <property type="evidence" value="ECO:0007669"/>
    <property type="project" value="UniProtKB-KW"/>
</dbReference>
<dbReference type="GO" id="GO:1905706">
    <property type="term" value="P:regulation of mitochondrial ATP synthesis coupled proton transport"/>
    <property type="evidence" value="ECO:0007669"/>
    <property type="project" value="TreeGrafter"/>
</dbReference>
<name>A0A8B9RU15_9AVES</name>
<dbReference type="PANTHER" id="PTHR13610:SF5">
    <property type="entry name" value="ADENINE NUCLEOTIDE TRANSLOCASE LYSINE N-METHYLTRANSFERASE"/>
    <property type="match status" value="1"/>
</dbReference>
<reference evidence="6" key="1">
    <citation type="submission" date="2025-08" db="UniProtKB">
        <authorList>
            <consortium name="Ensembl"/>
        </authorList>
    </citation>
    <scope>IDENTIFICATION</scope>
</reference>
<keyword evidence="3" id="KW-0808">Transferase</keyword>
<dbReference type="Gene3D" id="3.40.50.150">
    <property type="entry name" value="Vaccinia Virus protein VP39"/>
    <property type="match status" value="1"/>
</dbReference>
<evidence type="ECO:0000313" key="6">
    <source>
        <dbReference type="Ensembl" id="ENSANIP00000009025.1"/>
    </source>
</evidence>
<feature type="compositionally biased region" description="Pro residues" evidence="5">
    <location>
        <begin position="140"/>
        <end position="167"/>
    </location>
</feature>
<feature type="region of interest" description="Disordered" evidence="5">
    <location>
        <begin position="1"/>
        <end position="173"/>
    </location>
</feature>
<keyword evidence="2" id="KW-0489">Methyltransferase</keyword>
<evidence type="ECO:0000256" key="5">
    <source>
        <dbReference type="SAM" id="MobiDB-lite"/>
    </source>
</evidence>
<dbReference type="AlphaFoldDB" id="A0A8B9RU15"/>
<accession>A0A8B9RU15</accession>
<dbReference type="SUPFAM" id="SSF53335">
    <property type="entry name" value="S-adenosyl-L-methionine-dependent methyltransferases"/>
    <property type="match status" value="1"/>
</dbReference>
<evidence type="ECO:0000256" key="3">
    <source>
        <dbReference type="ARBA" id="ARBA00022679"/>
    </source>
</evidence>
<dbReference type="Ensembl" id="ENSANIT00000009333.1">
    <property type="protein sequence ID" value="ENSANIP00000009025.1"/>
    <property type="gene ID" value="ENSANIG00000006089.1"/>
</dbReference>
<dbReference type="PANTHER" id="PTHR13610">
    <property type="entry name" value="METHYLTRANSFERASE DOMAIN-CONTAINING PROTEIN"/>
    <property type="match status" value="1"/>
</dbReference>
<dbReference type="Proteomes" id="UP000694541">
    <property type="component" value="Unplaced"/>
</dbReference>
<keyword evidence="7" id="KW-1185">Reference proteome</keyword>
<feature type="compositionally biased region" description="Gly residues" evidence="5">
    <location>
        <begin position="71"/>
        <end position="116"/>
    </location>
</feature>
<comment type="similarity">
    <text evidence="1">Belongs to the ANT/ATPSC lysine N-methyltransferase family.</text>
</comment>
<organism evidence="6 7">
    <name type="scientific">Accipiter nisus</name>
    <name type="common">Eurasian sparrowhawk</name>
    <dbReference type="NCBI Taxonomy" id="211598"/>
    <lineage>
        <taxon>Eukaryota</taxon>
        <taxon>Metazoa</taxon>
        <taxon>Chordata</taxon>
        <taxon>Craniata</taxon>
        <taxon>Vertebrata</taxon>
        <taxon>Euteleostomi</taxon>
        <taxon>Archelosauria</taxon>
        <taxon>Archosauria</taxon>
        <taxon>Dinosauria</taxon>
        <taxon>Saurischia</taxon>
        <taxon>Theropoda</taxon>
        <taxon>Coelurosauria</taxon>
        <taxon>Aves</taxon>
        <taxon>Neognathae</taxon>
        <taxon>Neoaves</taxon>
        <taxon>Telluraves</taxon>
        <taxon>Accipitrimorphae</taxon>
        <taxon>Accipitriformes</taxon>
        <taxon>Accipitridae</taxon>
        <taxon>Accipitrinae</taxon>
        <taxon>Accipiter</taxon>
    </lineage>
</organism>
<dbReference type="InterPro" id="IPR026170">
    <property type="entry name" value="FAM173A/B"/>
</dbReference>
<feature type="compositionally biased region" description="Polar residues" evidence="5">
    <location>
        <begin position="9"/>
        <end position="21"/>
    </location>
</feature>
<keyword evidence="4" id="KW-0949">S-adenosyl-L-methionine</keyword>
<evidence type="ECO:0000256" key="1">
    <source>
        <dbReference type="ARBA" id="ARBA00010633"/>
    </source>
</evidence>
<proteinExistence type="inferred from homology"/>
<evidence type="ECO:0000313" key="7">
    <source>
        <dbReference type="Proteomes" id="UP000694541"/>
    </source>
</evidence>